<dbReference type="Proteomes" id="UP000799444">
    <property type="component" value="Unassembled WGS sequence"/>
</dbReference>
<reference evidence="1" key="1">
    <citation type="journal article" date="2020" name="Stud. Mycol.">
        <title>101 Dothideomycetes genomes: a test case for predicting lifestyles and emergence of pathogens.</title>
        <authorList>
            <person name="Haridas S."/>
            <person name="Albert R."/>
            <person name="Binder M."/>
            <person name="Bloem J."/>
            <person name="Labutti K."/>
            <person name="Salamov A."/>
            <person name="Andreopoulos B."/>
            <person name="Baker S."/>
            <person name="Barry K."/>
            <person name="Bills G."/>
            <person name="Bluhm B."/>
            <person name="Cannon C."/>
            <person name="Castanera R."/>
            <person name="Culley D."/>
            <person name="Daum C."/>
            <person name="Ezra D."/>
            <person name="Gonzalez J."/>
            <person name="Henrissat B."/>
            <person name="Kuo A."/>
            <person name="Liang C."/>
            <person name="Lipzen A."/>
            <person name="Lutzoni F."/>
            <person name="Magnuson J."/>
            <person name="Mondo S."/>
            <person name="Nolan M."/>
            <person name="Ohm R."/>
            <person name="Pangilinan J."/>
            <person name="Park H.-J."/>
            <person name="Ramirez L."/>
            <person name="Alfaro M."/>
            <person name="Sun H."/>
            <person name="Tritt A."/>
            <person name="Yoshinaga Y."/>
            <person name="Zwiers L.-H."/>
            <person name="Turgeon B."/>
            <person name="Goodwin S."/>
            <person name="Spatafora J."/>
            <person name="Crous P."/>
            <person name="Grigoriev I."/>
        </authorList>
    </citation>
    <scope>NUCLEOTIDE SEQUENCE</scope>
    <source>
        <strain evidence="1">CBS 125425</strain>
    </source>
</reference>
<keyword evidence="2" id="KW-1185">Reference proteome</keyword>
<protein>
    <submittedName>
        <fullName evidence="1">Uncharacterized protein</fullName>
    </submittedName>
</protein>
<dbReference type="AlphaFoldDB" id="A0A9P4QQU5"/>
<accession>A0A9P4QQU5</accession>
<name>A0A9P4QQU5_9PLEO</name>
<proteinExistence type="predicted"/>
<organism evidence="1 2">
    <name type="scientific">Polyplosphaeria fusca</name>
    <dbReference type="NCBI Taxonomy" id="682080"/>
    <lineage>
        <taxon>Eukaryota</taxon>
        <taxon>Fungi</taxon>
        <taxon>Dikarya</taxon>
        <taxon>Ascomycota</taxon>
        <taxon>Pezizomycotina</taxon>
        <taxon>Dothideomycetes</taxon>
        <taxon>Pleosporomycetidae</taxon>
        <taxon>Pleosporales</taxon>
        <taxon>Tetraplosphaeriaceae</taxon>
        <taxon>Polyplosphaeria</taxon>
    </lineage>
</organism>
<dbReference type="EMBL" id="ML996246">
    <property type="protein sequence ID" value="KAF2729394.1"/>
    <property type="molecule type" value="Genomic_DNA"/>
</dbReference>
<sequence>MRLWSCSHVRWQRLTRTSHMHTAPSNRQELSSILYSVSSALLSPLASRLSPFAFCGFSIPSSLCSHPVVAIDAGLRISLAEFSVQPYPPHCATVPPSHATAQPHPCSGTDIRHTVLPAALRRAHDTNPAEHLHLSPTCIDDAFNNPPTRSASWHRLSQSTRCRVPLSWCPSEDSTAHIPFKMLNVCLSGICLYPLCPRYRVHPSTGLPPRG</sequence>
<evidence type="ECO:0000313" key="2">
    <source>
        <dbReference type="Proteomes" id="UP000799444"/>
    </source>
</evidence>
<evidence type="ECO:0000313" key="1">
    <source>
        <dbReference type="EMBL" id="KAF2729394.1"/>
    </source>
</evidence>
<comment type="caution">
    <text evidence="1">The sequence shown here is derived from an EMBL/GenBank/DDBJ whole genome shotgun (WGS) entry which is preliminary data.</text>
</comment>
<gene>
    <name evidence="1" type="ORF">EJ04DRAFT_73297</name>
</gene>